<feature type="transmembrane region" description="Helical" evidence="1">
    <location>
        <begin position="14"/>
        <end position="35"/>
    </location>
</feature>
<gene>
    <name evidence="2" type="ORF">G7058_08900</name>
</gene>
<proteinExistence type="predicted"/>
<dbReference type="AlphaFoldDB" id="A0A6G7WIX8"/>
<evidence type="ECO:0008006" key="4">
    <source>
        <dbReference type="Google" id="ProtNLM"/>
    </source>
</evidence>
<dbReference type="Proteomes" id="UP000501830">
    <property type="component" value="Chromosome"/>
</dbReference>
<keyword evidence="1" id="KW-1133">Transmembrane helix</keyword>
<dbReference type="RefSeq" id="WP_166063204.1">
    <property type="nucleotide sequence ID" value="NZ_CP049889.1"/>
</dbReference>
<dbReference type="KEGG" id="jpo:G7058_08900"/>
<keyword evidence="3" id="KW-1185">Reference proteome</keyword>
<dbReference type="GeneID" id="94553399"/>
<evidence type="ECO:0000256" key="1">
    <source>
        <dbReference type="SAM" id="Phobius"/>
    </source>
</evidence>
<keyword evidence="1" id="KW-0812">Transmembrane</keyword>
<evidence type="ECO:0000313" key="2">
    <source>
        <dbReference type="EMBL" id="QIK52141.1"/>
    </source>
</evidence>
<keyword evidence="1" id="KW-0472">Membrane</keyword>
<name>A0A6G7WIX8_9LACT</name>
<evidence type="ECO:0000313" key="3">
    <source>
        <dbReference type="Proteomes" id="UP000501830"/>
    </source>
</evidence>
<organism evidence="2 3">
    <name type="scientific">Jeotgalibaca porci</name>
    <dbReference type="NCBI Taxonomy" id="1868793"/>
    <lineage>
        <taxon>Bacteria</taxon>
        <taxon>Bacillati</taxon>
        <taxon>Bacillota</taxon>
        <taxon>Bacilli</taxon>
        <taxon>Lactobacillales</taxon>
        <taxon>Carnobacteriaceae</taxon>
        <taxon>Jeotgalibaca</taxon>
    </lineage>
</organism>
<protein>
    <recommendedName>
        <fullName evidence="4">PilN domain-containing protein</fullName>
    </recommendedName>
</protein>
<dbReference type="EMBL" id="CP049889">
    <property type="protein sequence ID" value="QIK52141.1"/>
    <property type="molecule type" value="Genomic_DNA"/>
</dbReference>
<sequence length="179" mass="20278">MFEVNFFEKKQKNYLPALLGAFTLIMIMGIGLYFFTAYTSLVRQDERNKEWLVTEAEQVLVSRQIKNYAETTMQLNDEKSLFEEMEYPMATAAELLVKRIPGGSGNITSFYLSAENQLTLVLGNLSVTQIDETVLDLRKQDYVANVQLIRVESDAEDTGSLAEIWVTLDEATLRGEAAQ</sequence>
<accession>A0A6G7WIX8</accession>
<reference evidence="2 3" key="1">
    <citation type="journal article" date="2017" name="Int. J. Syst. Evol. Microbiol.">
        <title>Jeotgalibaca porci sp. nov. and Jeotgalibaca arthritidis sp. nov., isolated from pigs, and emended description of the genus Jeotgalibaca.</title>
        <authorList>
            <person name="Zamora L."/>
            <person name="Perez-Sancho M."/>
            <person name="Dominguez L."/>
            <person name="Fernandez-Garayzabal J.F."/>
            <person name="Vela A.I."/>
        </authorList>
    </citation>
    <scope>NUCLEOTIDE SEQUENCE [LARGE SCALE GENOMIC DNA]</scope>
    <source>
        <strain evidence="2 3">CCUG 69148</strain>
    </source>
</reference>